<feature type="transmembrane region" description="Helical" evidence="1">
    <location>
        <begin position="6"/>
        <end position="24"/>
    </location>
</feature>
<accession>A0ABZ2SN50</accession>
<feature type="transmembrane region" description="Helical" evidence="1">
    <location>
        <begin position="73"/>
        <end position="94"/>
    </location>
</feature>
<gene>
    <name evidence="2" type="ORF">DOK78_001875</name>
</gene>
<evidence type="ECO:0000256" key="1">
    <source>
        <dbReference type="SAM" id="Phobius"/>
    </source>
</evidence>
<organism evidence="2 3">
    <name type="scientific">Candidatus Enterococcus lowellii</name>
    <dbReference type="NCBI Taxonomy" id="2230877"/>
    <lineage>
        <taxon>Bacteria</taxon>
        <taxon>Bacillati</taxon>
        <taxon>Bacillota</taxon>
        <taxon>Bacilli</taxon>
        <taxon>Lactobacillales</taxon>
        <taxon>Enterococcaceae</taxon>
        <taxon>Enterococcus</taxon>
    </lineage>
</organism>
<evidence type="ECO:0000313" key="3">
    <source>
        <dbReference type="Proteomes" id="UP000664701"/>
    </source>
</evidence>
<dbReference type="Proteomes" id="UP000664701">
    <property type="component" value="Chromosome"/>
</dbReference>
<name>A0ABZ2SN50_9ENTE</name>
<reference evidence="2 3" key="1">
    <citation type="submission" date="2021-03" db="EMBL/GenBank/DDBJ databases">
        <authorList>
            <person name="Gilmore M.S."/>
            <person name="Schwartzman J."/>
            <person name="Van Tyne D."/>
            <person name="Martin M."/>
            <person name="Earl A.M."/>
            <person name="Manson A.L."/>
            <person name="Straub T."/>
            <person name="Salamzade R."/>
            <person name="Saavedra J."/>
            <person name="Lebreton F."/>
            <person name="Prichula J."/>
            <person name="Schaufler K."/>
            <person name="Gaca A."/>
            <person name="Sgardioli B."/>
            <person name="Wagenaar J."/>
            <person name="Strong T."/>
        </authorList>
    </citation>
    <scope>NUCLEOTIDE SEQUENCE [LARGE SCALE GENOMIC DNA]</scope>
    <source>
        <strain evidence="2 3">DIV2402</strain>
    </source>
</reference>
<dbReference type="RefSeq" id="WP_207940610.1">
    <property type="nucleotide sequence ID" value="NZ_CP147251.1"/>
</dbReference>
<keyword evidence="1" id="KW-0812">Transmembrane</keyword>
<feature type="transmembrane region" description="Helical" evidence="1">
    <location>
        <begin position="31"/>
        <end position="53"/>
    </location>
</feature>
<protein>
    <submittedName>
        <fullName evidence="2">Uncharacterized protein</fullName>
    </submittedName>
</protein>
<sequence length="108" mass="12572">MLNSFFAFGVPIFLLILYIGFAIFRKNSQIPYLEFALFIIASFLTVFSFQVIQQAFTELQTTSQKVIEQTYGYPLYLLAIPIALGLLLIFLNAYRGYQHIKDFRLRTK</sequence>
<reference evidence="2 3" key="2">
    <citation type="submission" date="2024-03" db="EMBL/GenBank/DDBJ databases">
        <title>The Genome Sequence of Enterococcus sp. DIV2402.</title>
        <authorList>
            <consortium name="The Broad Institute Genomics Platform"/>
            <consortium name="The Broad Institute Microbial Omics Core"/>
            <consortium name="The Broad Institute Genomic Center for Infectious Diseases"/>
            <person name="Earl A."/>
            <person name="Manson A."/>
            <person name="Gilmore M."/>
            <person name="Schwartman J."/>
            <person name="Shea T."/>
            <person name="Abouelleil A."/>
            <person name="Cao P."/>
            <person name="Chapman S."/>
            <person name="Cusick C."/>
            <person name="Young S."/>
            <person name="Neafsey D."/>
            <person name="Nusbaum C."/>
            <person name="Birren B."/>
        </authorList>
    </citation>
    <scope>NUCLEOTIDE SEQUENCE [LARGE SCALE GENOMIC DNA]</scope>
    <source>
        <strain evidence="2 3">DIV2402</strain>
    </source>
</reference>
<keyword evidence="1" id="KW-0472">Membrane</keyword>
<evidence type="ECO:0000313" key="2">
    <source>
        <dbReference type="EMBL" id="WYJ77237.1"/>
    </source>
</evidence>
<keyword evidence="1" id="KW-1133">Transmembrane helix</keyword>
<proteinExistence type="predicted"/>
<keyword evidence="3" id="KW-1185">Reference proteome</keyword>
<dbReference type="EMBL" id="CP147251">
    <property type="protein sequence ID" value="WYJ77237.1"/>
    <property type="molecule type" value="Genomic_DNA"/>
</dbReference>